<evidence type="ECO:0000256" key="8">
    <source>
        <dbReference type="ARBA" id="ARBA00023136"/>
    </source>
</evidence>
<evidence type="ECO:0000313" key="14">
    <source>
        <dbReference type="Proteomes" id="UP001186944"/>
    </source>
</evidence>
<keyword evidence="2 11" id="KW-0813">Transport</keyword>
<sequence>DENFLSDIGGQLGLWIGMSVQSLAELCELVILIVVGLVVKRRAVKKIDVKPMDQNL</sequence>
<evidence type="ECO:0000256" key="1">
    <source>
        <dbReference type="ARBA" id="ARBA00004141"/>
    </source>
</evidence>
<comment type="caution">
    <text evidence="13">The sequence shown here is derived from an EMBL/GenBank/DDBJ whole genome shotgun (WGS) entry which is preliminary data.</text>
</comment>
<evidence type="ECO:0000313" key="13">
    <source>
        <dbReference type="EMBL" id="KAK3104175.1"/>
    </source>
</evidence>
<evidence type="ECO:0000256" key="11">
    <source>
        <dbReference type="RuleBase" id="RU000679"/>
    </source>
</evidence>
<dbReference type="Gene3D" id="1.10.287.770">
    <property type="entry name" value="YojJ-like"/>
    <property type="match status" value="1"/>
</dbReference>
<keyword evidence="4 11" id="KW-0812">Transmembrane</keyword>
<evidence type="ECO:0000256" key="10">
    <source>
        <dbReference type="ARBA" id="ARBA00023303"/>
    </source>
</evidence>
<dbReference type="GO" id="GO:0005272">
    <property type="term" value="F:sodium channel activity"/>
    <property type="evidence" value="ECO:0007669"/>
    <property type="project" value="UniProtKB-KW"/>
</dbReference>
<keyword evidence="5 12" id="KW-1133">Transmembrane helix</keyword>
<dbReference type="Proteomes" id="UP001186944">
    <property type="component" value="Unassembled WGS sequence"/>
</dbReference>
<keyword evidence="10 11" id="KW-0407">Ion channel</keyword>
<dbReference type="InterPro" id="IPR001873">
    <property type="entry name" value="ENaC"/>
</dbReference>
<evidence type="ECO:0000256" key="7">
    <source>
        <dbReference type="ARBA" id="ARBA00023065"/>
    </source>
</evidence>
<evidence type="ECO:0000256" key="6">
    <source>
        <dbReference type="ARBA" id="ARBA00023053"/>
    </source>
</evidence>
<evidence type="ECO:0000256" key="4">
    <source>
        <dbReference type="ARBA" id="ARBA00022692"/>
    </source>
</evidence>
<comment type="subcellular location">
    <subcellularLocation>
        <location evidence="1">Membrane</location>
        <topology evidence="1">Multi-pass membrane protein</topology>
    </subcellularLocation>
</comment>
<keyword evidence="6" id="KW-0915">Sodium</keyword>
<name>A0AA89C126_PINIB</name>
<feature type="non-terminal residue" evidence="13">
    <location>
        <position position="1"/>
    </location>
</feature>
<comment type="similarity">
    <text evidence="11">Belongs to the amiloride-sensitive sodium channel (TC 1.A.6) family.</text>
</comment>
<evidence type="ECO:0000256" key="5">
    <source>
        <dbReference type="ARBA" id="ARBA00022989"/>
    </source>
</evidence>
<dbReference type="AlphaFoldDB" id="A0AA89C126"/>
<gene>
    <name evidence="13" type="ORF">FSP39_025044</name>
</gene>
<dbReference type="EMBL" id="VSWD01000005">
    <property type="protein sequence ID" value="KAK3104175.1"/>
    <property type="molecule type" value="Genomic_DNA"/>
</dbReference>
<keyword evidence="7 11" id="KW-0406">Ion transport</keyword>
<keyword evidence="3 11" id="KW-0894">Sodium channel</keyword>
<organism evidence="13 14">
    <name type="scientific">Pinctada imbricata</name>
    <name type="common">Atlantic pearl-oyster</name>
    <name type="synonym">Pinctada martensii</name>
    <dbReference type="NCBI Taxonomy" id="66713"/>
    <lineage>
        <taxon>Eukaryota</taxon>
        <taxon>Metazoa</taxon>
        <taxon>Spiralia</taxon>
        <taxon>Lophotrochozoa</taxon>
        <taxon>Mollusca</taxon>
        <taxon>Bivalvia</taxon>
        <taxon>Autobranchia</taxon>
        <taxon>Pteriomorphia</taxon>
        <taxon>Pterioida</taxon>
        <taxon>Pterioidea</taxon>
        <taxon>Pteriidae</taxon>
        <taxon>Pinctada</taxon>
    </lineage>
</organism>
<dbReference type="Pfam" id="PF00858">
    <property type="entry name" value="ASC"/>
    <property type="match status" value="1"/>
</dbReference>
<evidence type="ECO:0000256" key="2">
    <source>
        <dbReference type="ARBA" id="ARBA00022448"/>
    </source>
</evidence>
<dbReference type="GO" id="GO:0016020">
    <property type="term" value="C:membrane"/>
    <property type="evidence" value="ECO:0007669"/>
    <property type="project" value="UniProtKB-SubCell"/>
</dbReference>
<evidence type="ECO:0000256" key="3">
    <source>
        <dbReference type="ARBA" id="ARBA00022461"/>
    </source>
</evidence>
<evidence type="ECO:0000256" key="12">
    <source>
        <dbReference type="SAM" id="Phobius"/>
    </source>
</evidence>
<feature type="transmembrane region" description="Helical" evidence="12">
    <location>
        <begin position="12"/>
        <end position="39"/>
    </location>
</feature>
<evidence type="ECO:0000256" key="9">
    <source>
        <dbReference type="ARBA" id="ARBA00023201"/>
    </source>
</evidence>
<keyword evidence="8 12" id="KW-0472">Membrane</keyword>
<reference evidence="13" key="1">
    <citation type="submission" date="2019-08" db="EMBL/GenBank/DDBJ databases">
        <title>The improved chromosome-level genome for the pearl oyster Pinctada fucata martensii using PacBio sequencing and Hi-C.</title>
        <authorList>
            <person name="Zheng Z."/>
        </authorList>
    </citation>
    <scope>NUCLEOTIDE SEQUENCE</scope>
    <source>
        <strain evidence="13">ZZ-2019</strain>
        <tissue evidence="13">Adductor muscle</tissue>
    </source>
</reference>
<protein>
    <submittedName>
        <fullName evidence="13">Uncharacterized protein</fullName>
    </submittedName>
</protein>
<keyword evidence="9 11" id="KW-0739">Sodium transport</keyword>
<keyword evidence="14" id="KW-1185">Reference proteome</keyword>
<proteinExistence type="inferred from homology"/>
<accession>A0AA89C126</accession>